<evidence type="ECO:0008006" key="4">
    <source>
        <dbReference type="Google" id="ProtNLM"/>
    </source>
</evidence>
<proteinExistence type="predicted"/>
<sequence length="694" mass="76822">MAANHVGNIPLPVPGVSGSGRGWAPPPVLPPTGRAGAGVAAAVSAQHQPEASGRESTTQASQDAGESSEATGDDNQTVNPLQDSVPDMVRTLELSKRDTSLVMKSEVEFDNDLRRAIEESRRSHLSAADQESNVGVIELLSSDDDEDAPSKPGKKPIPGKNYYWTASATKPEAKTDVPVKKKRRRSFELSETCSGNDECGRVREDDAKMPATKRAPHRNFGADLKEAIRLSLQSDVEPMIKYRVLTREEFEKGVNAVVDMNGGLERIERSSLIQQGNSNDMSKEFLPPEGGKNQTGAQYGRVSIGCMYRIVDILEGRVSTEQDDFPTAPIKAFLDIGHGLGIQVLQMGWSHGVLSRGCEIMKGRNTLAKHIMRDGLLDWTRGDPCDINNVDLRWLDFSSAFNADNETGLVDIDTREFLLFQDQQDEVQKGLVVFVNNAEDVFGPRSNQGSDVTSLDCHLAELFANLQVGGRIVTLTDVSQYLELKPEVGKWYTKHVFESGHSAVSWGNQNKRRKDSVEDIDVVDPIDGKITEPRCACCGALPGRLLRDRRRVKAYDNSVDHFFSSRQQLRKTVKKDDKIAQLVSDADPGSFIQWRIAKEFVDPKDGMLVFFGTVTEFDDSESPTRWRIWYDDEPNESVDEEARSSKKESVKAVQEGIARNTWLISFSQSREITEGEDALKKCDSAEGVAAWQEA</sequence>
<organism evidence="2 3">
    <name type="scientific">Thalassiosira oceanica</name>
    <name type="common">Marine diatom</name>
    <dbReference type="NCBI Taxonomy" id="159749"/>
    <lineage>
        <taxon>Eukaryota</taxon>
        <taxon>Sar</taxon>
        <taxon>Stramenopiles</taxon>
        <taxon>Ochrophyta</taxon>
        <taxon>Bacillariophyta</taxon>
        <taxon>Coscinodiscophyceae</taxon>
        <taxon>Thalassiosirophycidae</taxon>
        <taxon>Thalassiosirales</taxon>
        <taxon>Thalassiosiraceae</taxon>
        <taxon>Thalassiosira</taxon>
    </lineage>
</organism>
<dbReference type="OrthoDB" id="204102at2759"/>
<dbReference type="AlphaFoldDB" id="K0SUL1"/>
<accession>K0SUL1</accession>
<evidence type="ECO:0000256" key="1">
    <source>
        <dbReference type="SAM" id="MobiDB-lite"/>
    </source>
</evidence>
<dbReference type="Gene3D" id="3.40.50.150">
    <property type="entry name" value="Vaccinia Virus protein VP39"/>
    <property type="match status" value="1"/>
</dbReference>
<gene>
    <name evidence="2" type="ORF">THAOC_09680</name>
</gene>
<dbReference type="Proteomes" id="UP000266841">
    <property type="component" value="Unassembled WGS sequence"/>
</dbReference>
<keyword evidence="3" id="KW-1185">Reference proteome</keyword>
<comment type="caution">
    <text evidence="2">The sequence shown here is derived from an EMBL/GenBank/DDBJ whole genome shotgun (WGS) entry which is preliminary data.</text>
</comment>
<feature type="region of interest" description="Disordered" evidence="1">
    <location>
        <begin position="1"/>
        <end position="87"/>
    </location>
</feature>
<reference evidence="2 3" key="1">
    <citation type="journal article" date="2012" name="Genome Biol.">
        <title>Genome and low-iron response of an oceanic diatom adapted to chronic iron limitation.</title>
        <authorList>
            <person name="Lommer M."/>
            <person name="Specht M."/>
            <person name="Roy A.S."/>
            <person name="Kraemer L."/>
            <person name="Andreson R."/>
            <person name="Gutowska M.A."/>
            <person name="Wolf J."/>
            <person name="Bergner S.V."/>
            <person name="Schilhabel M.B."/>
            <person name="Klostermeier U.C."/>
            <person name="Beiko R.G."/>
            <person name="Rosenstiel P."/>
            <person name="Hippler M."/>
            <person name="Laroche J."/>
        </authorList>
    </citation>
    <scope>NUCLEOTIDE SEQUENCE [LARGE SCALE GENOMIC DNA]</scope>
    <source>
        <strain evidence="2 3">CCMP1005</strain>
    </source>
</reference>
<feature type="region of interest" description="Disordered" evidence="1">
    <location>
        <begin position="140"/>
        <end position="162"/>
    </location>
</feature>
<evidence type="ECO:0000313" key="2">
    <source>
        <dbReference type="EMBL" id="EJK69100.1"/>
    </source>
</evidence>
<dbReference type="InterPro" id="IPR029063">
    <property type="entry name" value="SAM-dependent_MTases_sf"/>
</dbReference>
<protein>
    <recommendedName>
        <fullName evidence="4">DOT1 domain-containing protein</fullName>
    </recommendedName>
</protein>
<feature type="compositionally biased region" description="Polar residues" evidence="1">
    <location>
        <begin position="46"/>
        <end position="82"/>
    </location>
</feature>
<dbReference type="EMBL" id="AGNL01010455">
    <property type="protein sequence ID" value="EJK69100.1"/>
    <property type="molecule type" value="Genomic_DNA"/>
</dbReference>
<dbReference type="eggNOG" id="ENOG502SWNV">
    <property type="taxonomic scope" value="Eukaryota"/>
</dbReference>
<evidence type="ECO:0000313" key="3">
    <source>
        <dbReference type="Proteomes" id="UP000266841"/>
    </source>
</evidence>
<name>K0SUL1_THAOC</name>